<evidence type="ECO:0000313" key="2">
    <source>
        <dbReference type="Proteomes" id="UP000192520"/>
    </source>
</evidence>
<dbReference type="AlphaFoldDB" id="A0A1W9NYZ3"/>
<comment type="caution">
    <text evidence="1">The sequence shown here is derived from an EMBL/GenBank/DDBJ whole genome shotgun (WGS) entry which is preliminary data.</text>
</comment>
<protein>
    <submittedName>
        <fullName evidence="1">Uncharacterized protein</fullName>
    </submittedName>
</protein>
<dbReference type="EMBL" id="MZGJ01000004">
    <property type="protein sequence ID" value="OQX51366.1"/>
    <property type="molecule type" value="Genomic_DNA"/>
</dbReference>
<gene>
    <name evidence="1" type="ORF">B5M47_00725</name>
</gene>
<name>A0A1W9NYZ3_UNCC3</name>
<accession>A0A1W9NYZ3</accession>
<evidence type="ECO:0000313" key="1">
    <source>
        <dbReference type="EMBL" id="OQX51366.1"/>
    </source>
</evidence>
<organism evidence="1 2">
    <name type="scientific">candidate division CPR3 bacterium 4484_211</name>
    <dbReference type="NCBI Taxonomy" id="1968527"/>
    <lineage>
        <taxon>Bacteria</taxon>
        <taxon>Bacteria division CPR3</taxon>
    </lineage>
</organism>
<sequence>MDRLDKFNNLQKLEEYKEIGIVSDDVDEAQLLVDRLKAQSWSSDKKIYLLKVPVDQWFSAGYNRRRFIL</sequence>
<reference evidence="2" key="1">
    <citation type="submission" date="2017-03" db="EMBL/GenBank/DDBJ databases">
        <title>Novel pathways for hydrocarbon cycling and metabolic interdependencies in hydrothermal sediment communities.</title>
        <authorList>
            <person name="Dombrowski N."/>
            <person name="Seitz K."/>
            <person name="Teske A."/>
            <person name="Baker B."/>
        </authorList>
    </citation>
    <scope>NUCLEOTIDE SEQUENCE [LARGE SCALE GENOMIC DNA]</scope>
</reference>
<dbReference type="Proteomes" id="UP000192520">
    <property type="component" value="Unassembled WGS sequence"/>
</dbReference>
<proteinExistence type="predicted"/>